<comment type="cofactor">
    <cofactor evidence="11 12">
        <name>FMNH2</name>
        <dbReference type="ChEBI" id="CHEBI:57618"/>
    </cofactor>
    <text evidence="11 12">Reduced FMN (FMNH(2)).</text>
</comment>
<dbReference type="InterPro" id="IPR000453">
    <property type="entry name" value="Chorismate_synth"/>
</dbReference>
<feature type="binding site" evidence="11">
    <location>
        <position position="281"/>
    </location>
    <ligand>
        <name>FMN</name>
        <dbReference type="ChEBI" id="CHEBI:58210"/>
    </ligand>
</feature>
<evidence type="ECO:0000256" key="2">
    <source>
        <dbReference type="ARBA" id="ARBA00008014"/>
    </source>
</evidence>
<keyword evidence="9 11" id="KW-0057">Aromatic amino acid biosynthesis</keyword>
<dbReference type="GO" id="GO:0009423">
    <property type="term" value="P:chorismate biosynthetic process"/>
    <property type="evidence" value="ECO:0007669"/>
    <property type="project" value="UniProtKB-UniRule"/>
</dbReference>
<dbReference type="PROSITE" id="PS00788">
    <property type="entry name" value="CHORISMATE_SYNTHASE_2"/>
    <property type="match status" value="1"/>
</dbReference>
<comment type="similarity">
    <text evidence="2 11 12">Belongs to the chorismate synthase family.</text>
</comment>
<feature type="binding site" evidence="11">
    <location>
        <position position="40"/>
    </location>
    <ligand>
        <name>NADP(+)</name>
        <dbReference type="ChEBI" id="CHEBI:58349"/>
    </ligand>
</feature>
<dbReference type="GO" id="GO:0004107">
    <property type="term" value="F:chorismate synthase activity"/>
    <property type="evidence" value="ECO:0007669"/>
    <property type="project" value="UniProtKB-UniRule"/>
</dbReference>
<evidence type="ECO:0000256" key="6">
    <source>
        <dbReference type="ARBA" id="ARBA00022643"/>
    </source>
</evidence>
<organism evidence="13 14">
    <name type="scientific">Tissierella praeacuta DSM 18095</name>
    <dbReference type="NCBI Taxonomy" id="1123404"/>
    <lineage>
        <taxon>Bacteria</taxon>
        <taxon>Bacillati</taxon>
        <taxon>Bacillota</taxon>
        <taxon>Tissierellia</taxon>
        <taxon>Tissierellales</taxon>
        <taxon>Tissierellaceae</taxon>
        <taxon>Tissierella</taxon>
    </lineage>
</organism>
<dbReference type="Gene3D" id="3.60.150.10">
    <property type="entry name" value="Chorismate synthase AroC"/>
    <property type="match status" value="1"/>
</dbReference>
<dbReference type="GeneID" id="90995203"/>
<dbReference type="PIRSF" id="PIRSF001456">
    <property type="entry name" value="Chorismate_synth"/>
    <property type="match status" value="1"/>
</dbReference>
<comment type="catalytic activity">
    <reaction evidence="11 12">
        <text>5-O-(1-carboxyvinyl)-3-phosphoshikimate = chorismate + phosphate</text>
        <dbReference type="Rhea" id="RHEA:21020"/>
        <dbReference type="ChEBI" id="CHEBI:29748"/>
        <dbReference type="ChEBI" id="CHEBI:43474"/>
        <dbReference type="ChEBI" id="CHEBI:57701"/>
        <dbReference type="EC" id="4.2.3.5"/>
    </reaction>
</comment>
<proteinExistence type="inferred from homology"/>
<comment type="function">
    <text evidence="11">Catalyzes the anti-1,4-elimination of the C-3 phosphate and the C-6 proR hydrogen from 5-enolpyruvylshikimate-3-phosphate (EPSP) to yield chorismate, which is the branch point compound that serves as the starting substrate for the three terminal pathways of aromatic amino acid biosynthesis. This reaction introduces a second double bond into the aromatic ring system.</text>
</comment>
<dbReference type="InterPro" id="IPR020541">
    <property type="entry name" value="Chorismate_synthase_CS"/>
</dbReference>
<dbReference type="NCBIfam" id="NF003793">
    <property type="entry name" value="PRK05382.1"/>
    <property type="match status" value="1"/>
</dbReference>
<evidence type="ECO:0000256" key="3">
    <source>
        <dbReference type="ARBA" id="ARBA00013036"/>
    </source>
</evidence>
<accession>A0A1M4SVP2</accession>
<dbReference type="SUPFAM" id="SSF103263">
    <property type="entry name" value="Chorismate synthase, AroC"/>
    <property type="match status" value="1"/>
</dbReference>
<dbReference type="FunFam" id="3.60.150.10:FF:000002">
    <property type="entry name" value="Chorismate synthase"/>
    <property type="match status" value="1"/>
</dbReference>
<keyword evidence="6 11" id="KW-0288">FMN</keyword>
<dbReference type="InterPro" id="IPR035904">
    <property type="entry name" value="Chorismate_synth_AroC_sf"/>
</dbReference>
<dbReference type="RefSeq" id="WP_234949967.1">
    <property type="nucleotide sequence ID" value="NZ_FQTY01000001.1"/>
</dbReference>
<dbReference type="PANTHER" id="PTHR21085">
    <property type="entry name" value="CHORISMATE SYNTHASE"/>
    <property type="match status" value="1"/>
</dbReference>
<dbReference type="AlphaFoldDB" id="A0A1M4SVP2"/>
<evidence type="ECO:0000256" key="4">
    <source>
        <dbReference type="ARBA" id="ARBA00022605"/>
    </source>
</evidence>
<feature type="binding site" evidence="11">
    <location>
        <begin position="238"/>
        <end position="239"/>
    </location>
    <ligand>
        <name>FMN</name>
        <dbReference type="ChEBI" id="CHEBI:58210"/>
    </ligand>
</feature>
<gene>
    <name evidence="11" type="primary">aroC</name>
    <name evidence="13" type="ORF">SAMN02745784_00519</name>
</gene>
<keyword evidence="14" id="KW-1185">Reference proteome</keyword>
<sequence length="373" mass="41211">MIRFLTGGESHGQSLTGIIDGIPANLCLDISYINEQLKRRQKGFGRSIRMELENDEISILSGVSKGFTTGSPITISIKNKGTNIELVEVTKPRPGHGDLVGALKYNQKGGRNILERASARETAMRVALGSICKLLLKEFHINIYSHVINIGGINSDINYYNGLKHEELIRADESSIRVVDKESEEKIIKRIQKAKDEGDTLGGIIEVIVKDPPIGLGSHINWDTKLDGRLAAACISIQGIKGVEFGLGSIAASTLGSNFHDEIFYDNKYRRRTNNAGGIESGISNGEDIVIRAIMKPIPTLRKPLETVDIVTKEKKTAQFERSDVCAVPSASIVAESMIAYILADEIIKKFGGDFLEETKINYYNYLKYLERR</sequence>
<comment type="subunit">
    <text evidence="11">Homotetramer.</text>
</comment>
<dbReference type="CDD" id="cd07304">
    <property type="entry name" value="Chorismate_synthase"/>
    <property type="match status" value="1"/>
</dbReference>
<dbReference type="GO" id="GO:0010181">
    <property type="term" value="F:FMN binding"/>
    <property type="evidence" value="ECO:0007669"/>
    <property type="project" value="TreeGrafter"/>
</dbReference>
<evidence type="ECO:0000256" key="9">
    <source>
        <dbReference type="ARBA" id="ARBA00023141"/>
    </source>
</evidence>
<evidence type="ECO:0000313" key="14">
    <source>
        <dbReference type="Proteomes" id="UP000184114"/>
    </source>
</evidence>
<protein>
    <recommendedName>
        <fullName evidence="3 11">Chorismate synthase</fullName>
        <shortName evidence="11">CS</shortName>
        <ecNumber evidence="3 11">4.2.3.5</ecNumber>
    </recommendedName>
    <alternativeName>
        <fullName evidence="11">5-enolpyruvylshikimate-3-phosphate phospholyase</fullName>
    </alternativeName>
</protein>
<feature type="binding site" evidence="11">
    <location>
        <begin position="116"/>
        <end position="118"/>
    </location>
    <ligand>
        <name>FMN</name>
        <dbReference type="ChEBI" id="CHEBI:58210"/>
    </ligand>
</feature>
<keyword evidence="10 11" id="KW-0456">Lyase</keyword>
<evidence type="ECO:0000256" key="1">
    <source>
        <dbReference type="ARBA" id="ARBA00005044"/>
    </source>
</evidence>
<keyword evidence="5 11" id="KW-0285">Flavoprotein</keyword>
<comment type="pathway">
    <text evidence="1 11 12">Metabolic intermediate biosynthesis; chorismate biosynthesis; chorismate from D-erythrose 4-phosphate and phosphoenolpyruvate: step 7/7.</text>
</comment>
<feature type="binding site" evidence="11">
    <location>
        <begin position="296"/>
        <end position="300"/>
    </location>
    <ligand>
        <name>FMN</name>
        <dbReference type="ChEBI" id="CHEBI:58210"/>
    </ligand>
</feature>
<dbReference type="GO" id="GO:0005829">
    <property type="term" value="C:cytosol"/>
    <property type="evidence" value="ECO:0007669"/>
    <property type="project" value="TreeGrafter"/>
</dbReference>
<dbReference type="PROSITE" id="PS00789">
    <property type="entry name" value="CHORISMATE_SYNTHASE_3"/>
    <property type="match status" value="1"/>
</dbReference>
<dbReference type="GO" id="GO:0008652">
    <property type="term" value="P:amino acid biosynthetic process"/>
    <property type="evidence" value="ECO:0007669"/>
    <property type="project" value="UniProtKB-KW"/>
</dbReference>
<feature type="binding site" evidence="11">
    <location>
        <position position="46"/>
    </location>
    <ligand>
        <name>NADP(+)</name>
        <dbReference type="ChEBI" id="CHEBI:58349"/>
    </ligand>
</feature>
<dbReference type="PANTHER" id="PTHR21085:SF0">
    <property type="entry name" value="CHORISMATE SYNTHASE"/>
    <property type="match status" value="1"/>
</dbReference>
<dbReference type="STRING" id="1123404.SAMN02745784_00519"/>
<reference evidence="14" key="1">
    <citation type="submission" date="2016-11" db="EMBL/GenBank/DDBJ databases">
        <authorList>
            <person name="Varghese N."/>
            <person name="Submissions S."/>
        </authorList>
    </citation>
    <scope>NUCLEOTIDE SEQUENCE [LARGE SCALE GENOMIC DNA]</scope>
    <source>
        <strain evidence="14">DSM 18095</strain>
    </source>
</reference>
<evidence type="ECO:0000256" key="8">
    <source>
        <dbReference type="ARBA" id="ARBA00022857"/>
    </source>
</evidence>
<evidence type="ECO:0000256" key="7">
    <source>
        <dbReference type="ARBA" id="ARBA00022827"/>
    </source>
</evidence>
<evidence type="ECO:0000256" key="10">
    <source>
        <dbReference type="ARBA" id="ARBA00023239"/>
    </source>
</evidence>
<name>A0A1M4SVP2_9FIRM</name>
<dbReference type="Proteomes" id="UP000184114">
    <property type="component" value="Unassembled WGS sequence"/>
</dbReference>
<keyword evidence="7 11" id="KW-0274">FAD</keyword>
<dbReference type="UniPathway" id="UPA00053">
    <property type="reaction ID" value="UER00090"/>
</dbReference>
<evidence type="ECO:0000256" key="5">
    <source>
        <dbReference type="ARBA" id="ARBA00022630"/>
    </source>
</evidence>
<keyword evidence="8 11" id="KW-0521">NADP</keyword>
<dbReference type="NCBIfam" id="TIGR00033">
    <property type="entry name" value="aroC"/>
    <property type="match status" value="1"/>
</dbReference>
<feature type="binding site" evidence="11">
    <location>
        <position position="322"/>
    </location>
    <ligand>
        <name>FMN</name>
        <dbReference type="ChEBI" id="CHEBI:58210"/>
    </ligand>
</feature>
<dbReference type="PROSITE" id="PS00787">
    <property type="entry name" value="CHORISMATE_SYNTHASE_1"/>
    <property type="match status" value="1"/>
</dbReference>
<dbReference type="EMBL" id="FQTY01000001">
    <property type="protein sequence ID" value="SHE36251.1"/>
    <property type="molecule type" value="Genomic_DNA"/>
</dbReference>
<evidence type="ECO:0000256" key="11">
    <source>
        <dbReference type="HAMAP-Rule" id="MF_00300"/>
    </source>
</evidence>
<keyword evidence="4 11" id="KW-0028">Amino-acid biosynthesis</keyword>
<dbReference type="HAMAP" id="MF_00300">
    <property type="entry name" value="Chorismate_synth"/>
    <property type="match status" value="1"/>
</dbReference>
<dbReference type="GO" id="GO:0009073">
    <property type="term" value="P:aromatic amino acid family biosynthetic process"/>
    <property type="evidence" value="ECO:0007669"/>
    <property type="project" value="UniProtKB-KW"/>
</dbReference>
<dbReference type="EC" id="4.2.3.5" evidence="3 11"/>
<dbReference type="Pfam" id="PF01264">
    <property type="entry name" value="Chorismate_synt"/>
    <property type="match status" value="1"/>
</dbReference>
<evidence type="ECO:0000313" key="13">
    <source>
        <dbReference type="EMBL" id="SHE36251.1"/>
    </source>
</evidence>
<evidence type="ECO:0000256" key="12">
    <source>
        <dbReference type="RuleBase" id="RU000605"/>
    </source>
</evidence>